<proteinExistence type="predicted"/>
<keyword evidence="1" id="KW-1133">Transmembrane helix</keyword>
<dbReference type="EMBL" id="JAPFRF010000019">
    <property type="protein sequence ID" value="KAJ7307134.1"/>
    <property type="molecule type" value="Genomic_DNA"/>
</dbReference>
<feature type="transmembrane region" description="Helical" evidence="1">
    <location>
        <begin position="38"/>
        <end position="56"/>
    </location>
</feature>
<evidence type="ECO:0000256" key="1">
    <source>
        <dbReference type="SAM" id="Phobius"/>
    </source>
</evidence>
<evidence type="ECO:0000256" key="2">
    <source>
        <dbReference type="SAM" id="SignalP"/>
    </source>
</evidence>
<reference evidence="3" key="1">
    <citation type="journal article" date="2023" name="DNA Res.">
        <title>Chromosome-level genome assembly of Phrynocephalus forsythii using third-generation DNA sequencing and Hi-C analysis.</title>
        <authorList>
            <person name="Qi Y."/>
            <person name="Zhao W."/>
            <person name="Zhao Y."/>
            <person name="Niu C."/>
            <person name="Cao S."/>
            <person name="Zhang Y."/>
        </authorList>
    </citation>
    <scope>NUCLEOTIDE SEQUENCE</scope>
    <source>
        <tissue evidence="3">Muscle</tissue>
    </source>
</reference>
<keyword evidence="2" id="KW-0732">Signal</keyword>
<keyword evidence="4" id="KW-1185">Reference proteome</keyword>
<name>A0A9Q0X972_9SAUR</name>
<sequence length="141" mass="15738">MGGLLWLLWFFLGSSAIHHTVAGSQQEDVVLLRSWGSLALSSAMVLIVVVVVKWLGKKSHSEDVREIKEDVLKSQEELKSSLWQALSQMEQELVKLVTLVRSRKARLAAGHHSCKASECQEERGSTHKPFNLAVYDIVEGD</sequence>
<evidence type="ECO:0000313" key="4">
    <source>
        <dbReference type="Proteomes" id="UP001142489"/>
    </source>
</evidence>
<dbReference type="Proteomes" id="UP001142489">
    <property type="component" value="Unassembled WGS sequence"/>
</dbReference>
<keyword evidence="1" id="KW-0812">Transmembrane</keyword>
<comment type="caution">
    <text evidence="3">The sequence shown here is derived from an EMBL/GenBank/DDBJ whole genome shotgun (WGS) entry which is preliminary data.</text>
</comment>
<keyword evidence="1" id="KW-0472">Membrane</keyword>
<protein>
    <submittedName>
        <fullName evidence="3">Uncharacterized protein</fullName>
    </submittedName>
</protein>
<feature type="chain" id="PRO_5040343120" evidence="2">
    <location>
        <begin position="17"/>
        <end position="141"/>
    </location>
</feature>
<accession>A0A9Q0X972</accession>
<feature type="signal peptide" evidence="2">
    <location>
        <begin position="1"/>
        <end position="16"/>
    </location>
</feature>
<organism evidence="3 4">
    <name type="scientific">Phrynocephalus forsythii</name>
    <dbReference type="NCBI Taxonomy" id="171643"/>
    <lineage>
        <taxon>Eukaryota</taxon>
        <taxon>Metazoa</taxon>
        <taxon>Chordata</taxon>
        <taxon>Craniata</taxon>
        <taxon>Vertebrata</taxon>
        <taxon>Euteleostomi</taxon>
        <taxon>Lepidosauria</taxon>
        <taxon>Squamata</taxon>
        <taxon>Bifurcata</taxon>
        <taxon>Unidentata</taxon>
        <taxon>Episquamata</taxon>
        <taxon>Toxicofera</taxon>
        <taxon>Iguania</taxon>
        <taxon>Acrodonta</taxon>
        <taxon>Agamidae</taxon>
        <taxon>Agaminae</taxon>
        <taxon>Phrynocephalus</taxon>
    </lineage>
</organism>
<evidence type="ECO:0000313" key="3">
    <source>
        <dbReference type="EMBL" id="KAJ7307134.1"/>
    </source>
</evidence>
<gene>
    <name evidence="3" type="ORF">JRQ81_009117</name>
</gene>
<dbReference type="OrthoDB" id="10617927at2759"/>
<dbReference type="AlphaFoldDB" id="A0A9Q0X972"/>